<dbReference type="AlphaFoldDB" id="A0A345T641"/>
<keyword evidence="2" id="KW-0732">Signal</keyword>
<name>A0A345T641_9ACTN</name>
<evidence type="ECO:0008006" key="5">
    <source>
        <dbReference type="Google" id="ProtNLM"/>
    </source>
</evidence>
<evidence type="ECO:0000256" key="1">
    <source>
        <dbReference type="SAM" id="Phobius"/>
    </source>
</evidence>
<proteinExistence type="predicted"/>
<keyword evidence="1" id="KW-1133">Transmembrane helix</keyword>
<accession>A0A345T641</accession>
<feature type="transmembrane region" description="Helical" evidence="1">
    <location>
        <begin position="145"/>
        <end position="169"/>
    </location>
</feature>
<evidence type="ECO:0000313" key="3">
    <source>
        <dbReference type="EMBL" id="AXI81446.1"/>
    </source>
</evidence>
<reference evidence="4" key="1">
    <citation type="submission" date="2018-07" db="EMBL/GenBank/DDBJ databases">
        <title>Streptacidiphilus bronchialis DSM 106435 chromosome.</title>
        <authorList>
            <person name="Batra D."/>
            <person name="Gulvik C.A."/>
        </authorList>
    </citation>
    <scope>NUCLEOTIDE SEQUENCE [LARGE SCALE GENOMIC DNA]</scope>
    <source>
        <strain evidence="4">DSM 106435</strain>
    </source>
</reference>
<feature type="transmembrane region" description="Helical" evidence="1">
    <location>
        <begin position="30"/>
        <end position="48"/>
    </location>
</feature>
<organism evidence="3 4">
    <name type="scientific">Peterkaempfera bronchialis</name>
    <dbReference type="NCBI Taxonomy" id="2126346"/>
    <lineage>
        <taxon>Bacteria</taxon>
        <taxon>Bacillati</taxon>
        <taxon>Actinomycetota</taxon>
        <taxon>Actinomycetes</taxon>
        <taxon>Kitasatosporales</taxon>
        <taxon>Streptomycetaceae</taxon>
        <taxon>Peterkaempfera</taxon>
    </lineage>
</organism>
<feature type="signal peptide" evidence="2">
    <location>
        <begin position="1"/>
        <end position="22"/>
    </location>
</feature>
<dbReference type="OrthoDB" id="4350641at2"/>
<keyword evidence="1" id="KW-0472">Membrane</keyword>
<evidence type="ECO:0000256" key="2">
    <source>
        <dbReference type="SAM" id="SignalP"/>
    </source>
</evidence>
<feature type="chain" id="PRO_5016583408" description="Integral membrane protein" evidence="2">
    <location>
        <begin position="23"/>
        <end position="251"/>
    </location>
</feature>
<keyword evidence="1" id="KW-0812">Transmembrane</keyword>
<keyword evidence="4" id="KW-1185">Reference proteome</keyword>
<dbReference type="Proteomes" id="UP000249340">
    <property type="component" value="Chromosome"/>
</dbReference>
<dbReference type="EMBL" id="CP031264">
    <property type="protein sequence ID" value="AXI81446.1"/>
    <property type="molecule type" value="Genomic_DNA"/>
</dbReference>
<gene>
    <name evidence="3" type="ORF">C7M71_016015</name>
</gene>
<protein>
    <recommendedName>
        <fullName evidence="5">Integral membrane protein</fullName>
    </recommendedName>
</protein>
<sequence>MLRAVPFAAVCTLVAAAGHAAASGGAVPARALVAGFVLVCALAALFGGRERSMAAISGGLAAGQLALHLLFHSAQSAGGAPMAHAGMGGGGPSGVAAVAGRLLCNGQYVGGMLVLPAGMTPEQLVSRAGLDPSAYAAPPLPWWHAAMLGMSPLMLAGHLAAAVAAGWWLRCGEAALWRLVRLTASVMQAYAAPLRTVLAVAGMLLRGLLGESPVRPLRAYGAERGGWRLPVPAALRHSVVRRGPPVAAFAI</sequence>
<evidence type="ECO:0000313" key="4">
    <source>
        <dbReference type="Proteomes" id="UP000249340"/>
    </source>
</evidence>
<dbReference type="KEGG" id="stri:C7M71_016015"/>